<accession>A0A8S4P203</accession>
<dbReference type="EMBL" id="CAIIXF020000006">
    <property type="protein sequence ID" value="CAH1787423.1"/>
    <property type="molecule type" value="Genomic_DNA"/>
</dbReference>
<sequence length="885" mass="100752">MPKGRVTKNFKENPTRKANYENQRYCSTIFPHAFQYLESTLEGKFLRPIASLIGLAVSNNIYNQDRMNKCGGFDCLMNVLHRLENRVTSDLRAQYLAVHITNTIDAAISDNAENGHKLRNLGGIPVLLRLLGIAAPDNKMSFVLTLAHCAETAVENQVEILHNNGVNQLLELMRDSSDEELNHTVRYMLQNCLSEECQQKMVAMSSSRLMAGGDAELSSLNSTAHLKQRQDELRIRIDELSKQLDSSTDVHKCNITSQHIQAPVCTKIEKELGNNDTNSSSFFNEEPYKLSKPVKLLKSLAEPLETKSLVGDLDMDQTVTDYSKQHTKYCQKIHHQLMDAVKEVISSQNSGKNVFEPSKIESNCLSRAFEGPYNSDLKTLSKYVEEPVSNKSIFTEIPYTEQFRDLNEVVEGTRATHVEDIEPVLQVEESTVNNQEFNSSSGSNNNQVQTTNSMDNTNNTNDENLKQVQNTRGSNKPGLALNNNVETLRVPSDSIEVINLENLNQVHHSMTEHECTSTYEPQLSEGTNKFKEAKSKDEELFRRPYTPRYRHSIRDQERSAGKLRLILPKSKKVKLNYCVDEQRCKISSINSSPKSDISELESEFDFELLRKANISQKYPNITRTPFSVKPKPRKVLEYNFETADVAISDVIPESDRDHWCGLEYSTTYGLRNDDLTKSQDTDELSICSNLLEEEVESLLDVSGAYCEDHVELCPGCSTSTFGGLNSRNFNIALETSIHTCDLHLLIRQHERCNITKINVRRQPIGKPLQETPSATEVYTFRSNSSSSSKPKAICRPRSISPSLNDEQNIHRNRRQRVAFTGQELDNLQHGVKQLGKFWHQILNTYHFHPSRTAVDIMEKYKRLMLQKKQERNWQKSKQKNFGLNV</sequence>
<keyword evidence="4" id="KW-1185">Reference proteome</keyword>
<dbReference type="GO" id="GO:0007129">
    <property type="term" value="P:homologous chromosome pairing at meiosis"/>
    <property type="evidence" value="ECO:0007669"/>
    <property type="project" value="TreeGrafter"/>
</dbReference>
<dbReference type="SMART" id="SM00717">
    <property type="entry name" value="SANT"/>
    <property type="match status" value="1"/>
</dbReference>
<dbReference type="PANTHER" id="PTHR14014">
    <property type="entry name" value="TELOMERE REPEATS-BINDING BOUQUET FORMATION PROTEIN 1"/>
    <property type="match status" value="1"/>
</dbReference>
<organism evidence="3 4">
    <name type="scientific">Owenia fusiformis</name>
    <name type="common">Polychaete worm</name>
    <dbReference type="NCBI Taxonomy" id="6347"/>
    <lineage>
        <taxon>Eukaryota</taxon>
        <taxon>Metazoa</taxon>
        <taxon>Spiralia</taxon>
        <taxon>Lophotrochozoa</taxon>
        <taxon>Annelida</taxon>
        <taxon>Polychaeta</taxon>
        <taxon>Sedentaria</taxon>
        <taxon>Canalipalpata</taxon>
        <taxon>Sabellida</taxon>
        <taxon>Oweniida</taxon>
        <taxon>Oweniidae</taxon>
        <taxon>Owenia</taxon>
    </lineage>
</organism>
<dbReference type="GO" id="GO:0070197">
    <property type="term" value="P:meiotic attachment of telomere to nuclear envelope"/>
    <property type="evidence" value="ECO:0007669"/>
    <property type="project" value="InterPro"/>
</dbReference>
<dbReference type="Gene3D" id="1.25.10.10">
    <property type="entry name" value="Leucine-rich Repeat Variant"/>
    <property type="match status" value="1"/>
</dbReference>
<dbReference type="PANTHER" id="PTHR14014:SF0">
    <property type="entry name" value="TELOMERE REPEATS-BINDING BOUQUET FORMATION PROTEIN 1"/>
    <property type="match status" value="1"/>
</dbReference>
<dbReference type="Proteomes" id="UP000749559">
    <property type="component" value="Unassembled WGS sequence"/>
</dbReference>
<evidence type="ECO:0000313" key="3">
    <source>
        <dbReference type="EMBL" id="CAH1787423.1"/>
    </source>
</evidence>
<proteinExistence type="predicted"/>
<dbReference type="SUPFAM" id="SSF46689">
    <property type="entry name" value="Homeodomain-like"/>
    <property type="match status" value="1"/>
</dbReference>
<feature type="region of interest" description="Disordered" evidence="1">
    <location>
        <begin position="781"/>
        <end position="804"/>
    </location>
</feature>
<evidence type="ECO:0000256" key="1">
    <source>
        <dbReference type="SAM" id="MobiDB-lite"/>
    </source>
</evidence>
<dbReference type="SUPFAM" id="SSF48371">
    <property type="entry name" value="ARM repeat"/>
    <property type="match status" value="1"/>
</dbReference>
<comment type="caution">
    <text evidence="3">The sequence shown here is derived from an EMBL/GenBank/DDBJ whole genome shotgun (WGS) entry which is preliminary data.</text>
</comment>
<feature type="region of interest" description="Disordered" evidence="1">
    <location>
        <begin position="434"/>
        <end position="482"/>
    </location>
</feature>
<dbReference type="InterPro" id="IPR001005">
    <property type="entry name" value="SANT/Myb"/>
</dbReference>
<gene>
    <name evidence="3" type="ORF">OFUS_LOCUS13128</name>
</gene>
<feature type="compositionally biased region" description="Low complexity" evidence="1">
    <location>
        <begin position="434"/>
        <end position="462"/>
    </location>
</feature>
<dbReference type="InterPro" id="IPR009057">
    <property type="entry name" value="Homeodomain-like_sf"/>
</dbReference>
<dbReference type="AlphaFoldDB" id="A0A8S4P203"/>
<name>A0A8S4P203_OWEFU</name>
<dbReference type="Gene3D" id="1.10.10.60">
    <property type="entry name" value="Homeodomain-like"/>
    <property type="match status" value="1"/>
</dbReference>
<dbReference type="OrthoDB" id="608866at2759"/>
<evidence type="ECO:0000259" key="2">
    <source>
        <dbReference type="SMART" id="SM00717"/>
    </source>
</evidence>
<dbReference type="InterPro" id="IPR042359">
    <property type="entry name" value="TERB1"/>
</dbReference>
<evidence type="ECO:0000313" key="4">
    <source>
        <dbReference type="Proteomes" id="UP000749559"/>
    </source>
</evidence>
<dbReference type="InterPro" id="IPR016024">
    <property type="entry name" value="ARM-type_fold"/>
</dbReference>
<feature type="domain" description="Myb-like" evidence="2">
    <location>
        <begin position="815"/>
        <end position="866"/>
    </location>
</feature>
<reference evidence="3" key="1">
    <citation type="submission" date="2022-03" db="EMBL/GenBank/DDBJ databases">
        <authorList>
            <person name="Martin C."/>
        </authorList>
    </citation>
    <scope>NUCLEOTIDE SEQUENCE</scope>
</reference>
<protein>
    <recommendedName>
        <fullName evidence="2">Myb-like domain-containing protein</fullName>
    </recommendedName>
</protein>
<dbReference type="InterPro" id="IPR011989">
    <property type="entry name" value="ARM-like"/>
</dbReference>